<evidence type="ECO:0000256" key="7">
    <source>
        <dbReference type="ARBA" id="ARBA00038999"/>
    </source>
</evidence>
<feature type="domain" description="Protein kinase" evidence="12">
    <location>
        <begin position="183"/>
        <end position="453"/>
    </location>
</feature>
<keyword evidence="14" id="KW-1185">Reference proteome</keyword>
<accession>A0AA36N4A6</accession>
<dbReference type="PANTHER" id="PTHR48013">
    <property type="entry name" value="DUAL SPECIFICITY MITOGEN-ACTIVATED PROTEIN KINASE KINASE 5-RELATED"/>
    <property type="match status" value="1"/>
</dbReference>
<name>A0AA36N4A6_9DINO</name>
<evidence type="ECO:0000256" key="11">
    <source>
        <dbReference type="SAM" id="MobiDB-lite"/>
    </source>
</evidence>
<dbReference type="PROSITE" id="PS50011">
    <property type="entry name" value="PROTEIN_KINASE_DOM"/>
    <property type="match status" value="1"/>
</dbReference>
<evidence type="ECO:0000256" key="9">
    <source>
        <dbReference type="ARBA" id="ARBA00049299"/>
    </source>
</evidence>
<evidence type="ECO:0000256" key="5">
    <source>
        <dbReference type="ARBA" id="ARBA00022840"/>
    </source>
</evidence>
<evidence type="ECO:0000313" key="13">
    <source>
        <dbReference type="EMBL" id="CAJ1393847.1"/>
    </source>
</evidence>
<sequence length="593" mass="64530">MTQEAVSGPYVAHQAPLAPLAPLLPKMERTKFSTVSTGEALTPGIVASSPSTSTSSVREGRMATPRCQASPSQLPPVKTPKEKKTRPAPLTGLPGCSQRASSKDAEEGRRAFDLGSAVTRGSAHSGRLTPRAELPGSLHSNGTPSHGLRSHHLPLPTSVPGSSGAFTSSSVGDMLEVSGLEELERLGKLGQGCSGVVEKHRHLPTGRELALKILQAADIAEPQRKAILLELRTFSKCRSPHIVDFYGAFFHENNIYMALEYMNAGALSATLAAKKKAIPDFHVPDRLLANITWQVLDGLEYLHSEMHVIHRDIKPSNLLLSTTGIVKITDFGVSGELEDDLEHKNKVTFVGTIHYMSPERVVGKPYKYNSDTWSLGLTLMECVLMRYPYAREEEVGYKFSFWELMRRIDKQEPPSLPPCPQYSPKLQEFLQEALQKDPEHRPGAAAMKAHGWLEGFQSGHLVELAMWIAQTPEEAPRTGPSRPLRHGPNPFQGGYSSSGPSKVPDREMPPRLPEGSLRPPRCPASSGGHTAASSPDASDTRRSDSLPVDMPKMDQSWHGGRCNPFSAFQAEVGASPEARSRTSSRGAEGEFLS</sequence>
<evidence type="ECO:0000256" key="10">
    <source>
        <dbReference type="ARBA" id="ARBA00051693"/>
    </source>
</evidence>
<dbReference type="AlphaFoldDB" id="A0AA36N4A6"/>
<keyword evidence="4" id="KW-0418">Kinase</keyword>
<dbReference type="InterPro" id="IPR008271">
    <property type="entry name" value="Ser/Thr_kinase_AS"/>
</dbReference>
<comment type="catalytic activity">
    <reaction evidence="8">
        <text>L-seryl-[protein] + ATP = O-phospho-L-seryl-[protein] + ADP + H(+)</text>
        <dbReference type="Rhea" id="RHEA:17989"/>
        <dbReference type="Rhea" id="RHEA-COMP:9863"/>
        <dbReference type="Rhea" id="RHEA-COMP:11604"/>
        <dbReference type="ChEBI" id="CHEBI:15378"/>
        <dbReference type="ChEBI" id="CHEBI:29999"/>
        <dbReference type="ChEBI" id="CHEBI:30616"/>
        <dbReference type="ChEBI" id="CHEBI:83421"/>
        <dbReference type="ChEBI" id="CHEBI:456216"/>
        <dbReference type="EC" id="2.7.12.2"/>
    </reaction>
</comment>
<dbReference type="Gene3D" id="3.30.200.20">
    <property type="entry name" value="Phosphorylase Kinase, domain 1"/>
    <property type="match status" value="1"/>
</dbReference>
<dbReference type="Proteomes" id="UP001178507">
    <property type="component" value="Unassembled WGS sequence"/>
</dbReference>
<dbReference type="EMBL" id="CAUJNA010002668">
    <property type="protein sequence ID" value="CAJ1393847.1"/>
    <property type="molecule type" value="Genomic_DNA"/>
</dbReference>
<dbReference type="EC" id="2.7.12.2" evidence="7"/>
<dbReference type="PROSITE" id="PS00108">
    <property type="entry name" value="PROTEIN_KINASE_ST"/>
    <property type="match status" value="1"/>
</dbReference>
<comment type="similarity">
    <text evidence="6">Belongs to the protein kinase superfamily. STE Ser/Thr protein kinase family. MAP kinase kinase subfamily.</text>
</comment>
<proteinExistence type="inferred from homology"/>
<dbReference type="InterPro" id="IPR011009">
    <property type="entry name" value="Kinase-like_dom_sf"/>
</dbReference>
<organism evidence="13 14">
    <name type="scientific">Effrenium voratum</name>
    <dbReference type="NCBI Taxonomy" id="2562239"/>
    <lineage>
        <taxon>Eukaryota</taxon>
        <taxon>Sar</taxon>
        <taxon>Alveolata</taxon>
        <taxon>Dinophyceae</taxon>
        <taxon>Suessiales</taxon>
        <taxon>Symbiodiniaceae</taxon>
        <taxon>Effrenium</taxon>
    </lineage>
</organism>
<evidence type="ECO:0000256" key="1">
    <source>
        <dbReference type="ARBA" id="ARBA00022527"/>
    </source>
</evidence>
<feature type="region of interest" description="Disordered" evidence="11">
    <location>
        <begin position="34"/>
        <end position="167"/>
    </location>
</feature>
<keyword evidence="5" id="KW-0067">ATP-binding</keyword>
<dbReference type="Pfam" id="PF00069">
    <property type="entry name" value="Pkinase"/>
    <property type="match status" value="1"/>
</dbReference>
<dbReference type="GO" id="GO:0004708">
    <property type="term" value="F:MAP kinase kinase activity"/>
    <property type="evidence" value="ECO:0007669"/>
    <property type="project" value="UniProtKB-EC"/>
</dbReference>
<evidence type="ECO:0000256" key="6">
    <source>
        <dbReference type="ARBA" id="ARBA00038035"/>
    </source>
</evidence>
<evidence type="ECO:0000256" key="8">
    <source>
        <dbReference type="ARBA" id="ARBA00049014"/>
    </source>
</evidence>
<evidence type="ECO:0000256" key="4">
    <source>
        <dbReference type="ARBA" id="ARBA00022777"/>
    </source>
</evidence>
<feature type="compositionally biased region" description="Polar residues" evidence="11">
    <location>
        <begin position="527"/>
        <end position="537"/>
    </location>
</feature>
<dbReference type="SUPFAM" id="SSF56112">
    <property type="entry name" value="Protein kinase-like (PK-like)"/>
    <property type="match status" value="1"/>
</dbReference>
<dbReference type="GO" id="GO:0004674">
    <property type="term" value="F:protein serine/threonine kinase activity"/>
    <property type="evidence" value="ECO:0007669"/>
    <property type="project" value="UniProtKB-KW"/>
</dbReference>
<keyword evidence="3" id="KW-0547">Nucleotide-binding</keyword>
<dbReference type="FunFam" id="3.30.200.20:FF:000040">
    <property type="entry name" value="Dual specificity mitogen-activated protein kinase kinase"/>
    <property type="match status" value="1"/>
</dbReference>
<comment type="caution">
    <text evidence="13">The sequence shown here is derived from an EMBL/GenBank/DDBJ whole genome shotgun (WGS) entry which is preliminary data.</text>
</comment>
<evidence type="ECO:0000313" key="14">
    <source>
        <dbReference type="Proteomes" id="UP001178507"/>
    </source>
</evidence>
<keyword evidence="2" id="KW-0808">Transferase</keyword>
<dbReference type="PANTHER" id="PTHR48013:SF9">
    <property type="entry name" value="DUAL SPECIFICITY MITOGEN-ACTIVATED PROTEIN KINASE KINASE 5"/>
    <property type="match status" value="1"/>
</dbReference>
<evidence type="ECO:0000256" key="3">
    <source>
        <dbReference type="ARBA" id="ARBA00022741"/>
    </source>
</evidence>
<feature type="compositionally biased region" description="Basic and acidic residues" evidence="11">
    <location>
        <begin position="101"/>
        <end position="112"/>
    </location>
</feature>
<dbReference type="Gene3D" id="1.10.510.10">
    <property type="entry name" value="Transferase(Phosphotransferase) domain 1"/>
    <property type="match status" value="1"/>
</dbReference>
<dbReference type="SMART" id="SM00220">
    <property type="entry name" value="S_TKc"/>
    <property type="match status" value="1"/>
</dbReference>
<dbReference type="GO" id="GO:0005524">
    <property type="term" value="F:ATP binding"/>
    <property type="evidence" value="ECO:0007669"/>
    <property type="project" value="UniProtKB-KW"/>
</dbReference>
<dbReference type="InterPro" id="IPR000719">
    <property type="entry name" value="Prot_kinase_dom"/>
</dbReference>
<comment type="catalytic activity">
    <reaction evidence="10">
        <text>L-tyrosyl-[protein] + ATP = O-phospho-L-tyrosyl-[protein] + ADP + H(+)</text>
        <dbReference type="Rhea" id="RHEA:10596"/>
        <dbReference type="Rhea" id="RHEA-COMP:10136"/>
        <dbReference type="Rhea" id="RHEA-COMP:20101"/>
        <dbReference type="ChEBI" id="CHEBI:15378"/>
        <dbReference type="ChEBI" id="CHEBI:30616"/>
        <dbReference type="ChEBI" id="CHEBI:46858"/>
        <dbReference type="ChEBI" id="CHEBI:61978"/>
        <dbReference type="ChEBI" id="CHEBI:456216"/>
        <dbReference type="EC" id="2.7.12.2"/>
    </reaction>
</comment>
<keyword evidence="1" id="KW-0723">Serine/threonine-protein kinase</keyword>
<evidence type="ECO:0000256" key="2">
    <source>
        <dbReference type="ARBA" id="ARBA00022679"/>
    </source>
</evidence>
<evidence type="ECO:0000259" key="12">
    <source>
        <dbReference type="PROSITE" id="PS50011"/>
    </source>
</evidence>
<reference evidence="13" key="1">
    <citation type="submission" date="2023-08" db="EMBL/GenBank/DDBJ databases">
        <authorList>
            <person name="Chen Y."/>
            <person name="Shah S."/>
            <person name="Dougan E. K."/>
            <person name="Thang M."/>
            <person name="Chan C."/>
        </authorList>
    </citation>
    <scope>NUCLEOTIDE SEQUENCE</scope>
</reference>
<protein>
    <recommendedName>
        <fullName evidence="7">mitogen-activated protein kinase kinase</fullName>
        <ecNumber evidence="7">2.7.12.2</ecNumber>
    </recommendedName>
</protein>
<feature type="region of interest" description="Disordered" evidence="11">
    <location>
        <begin position="473"/>
        <end position="593"/>
    </location>
</feature>
<comment type="catalytic activity">
    <reaction evidence="9">
        <text>L-threonyl-[protein] + ATP = O-phospho-L-threonyl-[protein] + ADP + H(+)</text>
        <dbReference type="Rhea" id="RHEA:46608"/>
        <dbReference type="Rhea" id="RHEA-COMP:11060"/>
        <dbReference type="Rhea" id="RHEA-COMP:11605"/>
        <dbReference type="ChEBI" id="CHEBI:15378"/>
        <dbReference type="ChEBI" id="CHEBI:30013"/>
        <dbReference type="ChEBI" id="CHEBI:30616"/>
        <dbReference type="ChEBI" id="CHEBI:61977"/>
        <dbReference type="ChEBI" id="CHEBI:456216"/>
        <dbReference type="EC" id="2.7.12.2"/>
    </reaction>
</comment>
<gene>
    <name evidence="13" type="ORF">EVOR1521_LOCUS18618</name>
</gene>